<evidence type="ECO:0000313" key="2">
    <source>
        <dbReference type="Proteomes" id="UP001497472"/>
    </source>
</evidence>
<dbReference type="EMBL" id="CAVLEF010000004">
    <property type="protein sequence ID" value="CAK1543118.1"/>
    <property type="molecule type" value="Genomic_DNA"/>
</dbReference>
<proteinExistence type="predicted"/>
<evidence type="ECO:0000313" key="1">
    <source>
        <dbReference type="EMBL" id="CAK1543118.1"/>
    </source>
</evidence>
<organism evidence="1 2">
    <name type="scientific">Leptosia nina</name>
    <dbReference type="NCBI Taxonomy" id="320188"/>
    <lineage>
        <taxon>Eukaryota</taxon>
        <taxon>Metazoa</taxon>
        <taxon>Ecdysozoa</taxon>
        <taxon>Arthropoda</taxon>
        <taxon>Hexapoda</taxon>
        <taxon>Insecta</taxon>
        <taxon>Pterygota</taxon>
        <taxon>Neoptera</taxon>
        <taxon>Endopterygota</taxon>
        <taxon>Lepidoptera</taxon>
        <taxon>Glossata</taxon>
        <taxon>Ditrysia</taxon>
        <taxon>Papilionoidea</taxon>
        <taxon>Pieridae</taxon>
        <taxon>Pierinae</taxon>
        <taxon>Leptosia</taxon>
    </lineage>
</organism>
<gene>
    <name evidence="1" type="ORF">LNINA_LOCUS2954</name>
</gene>
<reference evidence="1 2" key="1">
    <citation type="submission" date="2023-11" db="EMBL/GenBank/DDBJ databases">
        <authorList>
            <person name="Okamura Y."/>
        </authorList>
    </citation>
    <scope>NUCLEOTIDE SEQUENCE [LARGE SCALE GENOMIC DNA]</scope>
</reference>
<evidence type="ECO:0008006" key="3">
    <source>
        <dbReference type="Google" id="ProtNLM"/>
    </source>
</evidence>
<dbReference type="Proteomes" id="UP001497472">
    <property type="component" value="Unassembled WGS sequence"/>
</dbReference>
<protein>
    <recommendedName>
        <fullName evidence="3">Reverse transcriptase</fullName>
    </recommendedName>
</protein>
<dbReference type="AlphaFoldDB" id="A0AAV1J2M8"/>
<keyword evidence="2" id="KW-1185">Reference proteome</keyword>
<comment type="caution">
    <text evidence="1">The sequence shown here is derived from an EMBL/GenBank/DDBJ whole genome shotgun (WGS) entry which is preliminary data.</text>
</comment>
<accession>A0AAV1J2M8</accession>
<name>A0AAV1J2M8_9NEOP</name>
<sequence>MSKSEATVAIRRPYASSRQQSKVNCSIASSLASLSNHLSPELGSRLPHATYKQLKLSIKVEKKTLTQHVIKEAILPVFDDWLNRRWGTLSYRLTQGLTGHGCYGSYLYKVVRREPSPICHRCGCPEDTPQHTWLDCPAWCLQRRTMFSIIGLVQTGGNTPTLSTLVRIMLQDESRWRAVKDFCEEIFAIKESDERARELDPLASEVRRRRERPRRVLR</sequence>